<reference evidence="4 5" key="1">
    <citation type="submission" date="2021-08" db="EMBL/GenBank/DDBJ databases">
        <title>Nocardioides bacterium WL0053 sp. nov., isolated from the sediment.</title>
        <authorList>
            <person name="Wang L."/>
            <person name="Zhang D."/>
            <person name="Zhang A."/>
        </authorList>
    </citation>
    <scope>NUCLEOTIDE SEQUENCE [LARGE SCALE GENOMIC DNA]</scope>
    <source>
        <strain evidence="4 5">WL0053</strain>
    </source>
</reference>
<organism evidence="4 5">
    <name type="scientific">Nocardioides jiangsuensis</name>
    <dbReference type="NCBI Taxonomy" id="2866161"/>
    <lineage>
        <taxon>Bacteria</taxon>
        <taxon>Bacillati</taxon>
        <taxon>Actinomycetota</taxon>
        <taxon>Actinomycetes</taxon>
        <taxon>Propionibacteriales</taxon>
        <taxon>Nocardioidaceae</taxon>
        <taxon>Nocardioides</taxon>
    </lineage>
</organism>
<dbReference type="InterPro" id="IPR036779">
    <property type="entry name" value="LysM_dom_sf"/>
</dbReference>
<dbReference type="Gene3D" id="1.25.40.10">
    <property type="entry name" value="Tetratricopeptide repeat domain"/>
    <property type="match status" value="1"/>
</dbReference>
<dbReference type="InterPro" id="IPR005158">
    <property type="entry name" value="BTAD"/>
</dbReference>
<evidence type="ECO:0000256" key="1">
    <source>
        <dbReference type="SAM" id="MobiDB-lite"/>
    </source>
</evidence>
<keyword evidence="5" id="KW-1185">Reference proteome</keyword>
<feature type="region of interest" description="Disordered" evidence="1">
    <location>
        <begin position="1"/>
        <end position="22"/>
    </location>
</feature>
<dbReference type="Gene3D" id="3.10.350.10">
    <property type="entry name" value="LysM domain"/>
    <property type="match status" value="1"/>
</dbReference>
<feature type="domain" description="Bacterial transcriptional activator" evidence="3">
    <location>
        <begin position="774"/>
        <end position="919"/>
    </location>
</feature>
<dbReference type="SMART" id="SM01043">
    <property type="entry name" value="BTAD"/>
    <property type="match status" value="1"/>
</dbReference>
<gene>
    <name evidence="4" type="ORF">K1X13_16275</name>
</gene>
<accession>A0ABS7RNT0</accession>
<sequence>MTPTETGQLDRGPARFRAPEQAQPRRSVGAALGAGLALLVLLVGVPVGLWLLSGPPPYPGGLPTREDLTAPLDVDALLVVMRLVVWLAWLQFAVCVVVEAASAVRGHGLPRAVPLSGFSQQLARGLVGALLVGGVLAGSSSGAVAASMPTQDAGAPAATAVQLDRADAGSDHARGGEQVRDAHEAAPEGAAEQRLRPAHAGVPEDMTDVVGKKVYVVQPPKGHYHDNLWDIAERHLGDGRRWQEIYDLNDRREQPDGKQLVLGRLIQPGWVLVMPENATGVDRVEAAPAPSAAVHDAVPAPGEAPAATEGGAAPDVPETGAGISAAPGGLPRDLLLGGLLSAGVLGALAAERRRRRGSTPDPEALEAEVALRVGADEDRAGRLDRALRGLSATCRAGQTALPPVFAAAVDDDVIDLRLAPGRPDAPAPWTPVDEGRVWRLHRDAGDGAGPSGLGHAPFPGLVCVGRDLEGRDVLVDLESVGGVVSVTGDDHVAAEVVSALAVQLATNAWTDAQQVTGHGLAPVLADLAGDRLRLVGDVEPLLAEVSRSAPGRAAGDVLTGRLARRPGVVPAYLALGSAPSAELAERLVGLTASGSRGFGVVSVGAVAGTRWQLAVDESGTLTIPLLDVRVEAVRLTARSAGQVAELFGRARTEQPAPEGRVALTAPPRSGDDAHWSTAPVRVGVLGPVETRTLGTLDPTRVALATEVVTFLALQNAPVHPSVLAASVWPRGVTPEVRDATVDRVREWLGTDADGNHHLRVDADGRLLLGPGVAVDWAALCELAIRARRAASPREEGELLRRALHLVRGELLADRPAGRYAWLARTNLETHVPDVVADVAHRLVELSRQDGDPAGAAAAARAGLRMAPGAQLLWRDLLRSEFDRAGDAAVVEAAGEMADVLAARGAHVEAETDALVDELLPTERAASS</sequence>
<dbReference type="CDD" id="cd00118">
    <property type="entry name" value="LysM"/>
    <property type="match status" value="1"/>
</dbReference>
<evidence type="ECO:0000313" key="4">
    <source>
        <dbReference type="EMBL" id="MBY9076391.1"/>
    </source>
</evidence>
<feature type="transmembrane region" description="Helical" evidence="2">
    <location>
        <begin position="83"/>
        <end position="104"/>
    </location>
</feature>
<evidence type="ECO:0000313" key="5">
    <source>
        <dbReference type="Proteomes" id="UP000754710"/>
    </source>
</evidence>
<feature type="transmembrane region" description="Helical" evidence="2">
    <location>
        <begin position="125"/>
        <end position="146"/>
    </location>
</feature>
<protein>
    <recommendedName>
        <fullName evidence="3">Bacterial transcriptional activator domain-containing protein</fullName>
    </recommendedName>
</protein>
<comment type="caution">
    <text evidence="4">The sequence shown here is derived from an EMBL/GenBank/DDBJ whole genome shotgun (WGS) entry which is preliminary data.</text>
</comment>
<feature type="compositionally biased region" description="Basic and acidic residues" evidence="1">
    <location>
        <begin position="165"/>
        <end position="195"/>
    </location>
</feature>
<keyword evidence="2" id="KW-1133">Transmembrane helix</keyword>
<dbReference type="EMBL" id="JAIEZQ010000003">
    <property type="protein sequence ID" value="MBY9076391.1"/>
    <property type="molecule type" value="Genomic_DNA"/>
</dbReference>
<evidence type="ECO:0000259" key="3">
    <source>
        <dbReference type="SMART" id="SM01043"/>
    </source>
</evidence>
<dbReference type="InterPro" id="IPR011990">
    <property type="entry name" value="TPR-like_helical_dom_sf"/>
</dbReference>
<feature type="region of interest" description="Disordered" evidence="1">
    <location>
        <begin position="165"/>
        <end position="200"/>
    </location>
</feature>
<dbReference type="RefSeq" id="WP_221026197.1">
    <property type="nucleotide sequence ID" value="NZ_JAIEZQ010000003.1"/>
</dbReference>
<dbReference type="InterPro" id="IPR018392">
    <property type="entry name" value="LysM"/>
</dbReference>
<dbReference type="PANTHER" id="PTHR34700">
    <property type="entry name" value="POTASSIUM BINDING PROTEIN KBP"/>
    <property type="match status" value="1"/>
</dbReference>
<proteinExistence type="predicted"/>
<feature type="transmembrane region" description="Helical" evidence="2">
    <location>
        <begin position="30"/>
        <end position="52"/>
    </location>
</feature>
<keyword evidence="2" id="KW-0472">Membrane</keyword>
<name>A0ABS7RNT0_9ACTN</name>
<evidence type="ECO:0000256" key="2">
    <source>
        <dbReference type="SAM" id="Phobius"/>
    </source>
</evidence>
<keyword evidence="2" id="KW-0812">Transmembrane</keyword>
<dbReference type="PANTHER" id="PTHR34700:SF4">
    <property type="entry name" value="PHAGE-LIKE ELEMENT PBSX PROTEIN XKDP"/>
    <property type="match status" value="1"/>
</dbReference>
<dbReference type="Proteomes" id="UP000754710">
    <property type="component" value="Unassembled WGS sequence"/>
</dbReference>
<dbReference type="InterPro" id="IPR052196">
    <property type="entry name" value="Bact_Kbp"/>
</dbReference>